<proteinExistence type="predicted"/>
<dbReference type="Proteomes" id="UP001596044">
    <property type="component" value="Unassembled WGS sequence"/>
</dbReference>
<dbReference type="PANTHER" id="PTHR20883:SF14">
    <property type="entry name" value="PHYTANOYL-COA DIOXYGENASE"/>
    <property type="match status" value="1"/>
</dbReference>
<organism evidence="2 3">
    <name type="scientific">Paenibacillus aestuarii</name>
    <dbReference type="NCBI Taxonomy" id="516965"/>
    <lineage>
        <taxon>Bacteria</taxon>
        <taxon>Bacillati</taxon>
        <taxon>Bacillota</taxon>
        <taxon>Bacilli</taxon>
        <taxon>Bacillales</taxon>
        <taxon>Paenibacillaceae</taxon>
        <taxon>Paenibacillus</taxon>
    </lineage>
</organism>
<evidence type="ECO:0000313" key="2">
    <source>
        <dbReference type="EMBL" id="MFC5451220.1"/>
    </source>
</evidence>
<dbReference type="Pfam" id="PF05721">
    <property type="entry name" value="PhyH"/>
    <property type="match status" value="1"/>
</dbReference>
<dbReference type="Gene3D" id="2.60.120.620">
    <property type="entry name" value="q2cbj1_9rhob like domain"/>
    <property type="match status" value="1"/>
</dbReference>
<keyword evidence="2" id="KW-0223">Dioxygenase</keyword>
<comment type="caution">
    <text evidence="2">The sequence shown here is derived from an EMBL/GenBank/DDBJ whole genome shotgun (WGS) entry which is preliminary data.</text>
</comment>
<dbReference type="GO" id="GO:0051213">
    <property type="term" value="F:dioxygenase activity"/>
    <property type="evidence" value="ECO:0007669"/>
    <property type="project" value="UniProtKB-KW"/>
</dbReference>
<keyword evidence="2" id="KW-0560">Oxidoreductase</keyword>
<protein>
    <submittedName>
        <fullName evidence="2">Phytanoyl-CoA dioxygenase family protein</fullName>
    </submittedName>
</protein>
<accession>A0ABW0KD37</accession>
<evidence type="ECO:0000313" key="3">
    <source>
        <dbReference type="Proteomes" id="UP001596044"/>
    </source>
</evidence>
<evidence type="ECO:0000256" key="1">
    <source>
        <dbReference type="SAM" id="MobiDB-lite"/>
    </source>
</evidence>
<dbReference type="InterPro" id="IPR008775">
    <property type="entry name" value="Phytyl_CoA_dOase-like"/>
</dbReference>
<dbReference type="SUPFAM" id="SSF51197">
    <property type="entry name" value="Clavaminate synthase-like"/>
    <property type="match status" value="1"/>
</dbReference>
<dbReference type="PANTHER" id="PTHR20883">
    <property type="entry name" value="PHYTANOYL-COA DIOXYGENASE DOMAIN CONTAINING 1"/>
    <property type="match status" value="1"/>
</dbReference>
<feature type="region of interest" description="Disordered" evidence="1">
    <location>
        <begin position="1"/>
        <end position="36"/>
    </location>
</feature>
<feature type="compositionally biased region" description="Polar residues" evidence="1">
    <location>
        <begin position="27"/>
        <end position="36"/>
    </location>
</feature>
<dbReference type="RefSeq" id="WP_270878008.1">
    <property type="nucleotide sequence ID" value="NZ_JAQFVF010000015.1"/>
</dbReference>
<keyword evidence="3" id="KW-1185">Reference proteome</keyword>
<sequence length="325" mass="36806">MDNLTNPNPVADTNEVKWPKRTKRTRNNVQESGYRINSGSLTPAQVAHYDMQGYLVIPNLLQEADMEPVKQAMSDKVSMIADELFAAGLISDKWEERPFPNRLADLFKGLSDKEFLKYGRSWRDRLPGYFNLLSNPRILDAVESLIGPEIFVNPVYNVRPKVPRVAAGAVPWHQDKSYWPDANSNPVITVWISMVDATLENGCLHIKPCTHKIRVLDWHTESSTGTGYTALTEDQVGKRETVALPVPAGSAILFNDRLIHMSTPNLSDSVRWSVDLRYQPTDQDPMPQHGIGFLGRSRLRPNRVATLTDWLEERMEHESKDDASE</sequence>
<dbReference type="EMBL" id="JBHSMJ010000031">
    <property type="protein sequence ID" value="MFC5451220.1"/>
    <property type="molecule type" value="Genomic_DNA"/>
</dbReference>
<gene>
    <name evidence="2" type="ORF">ACFPOG_23575</name>
</gene>
<reference evidence="3" key="1">
    <citation type="journal article" date="2019" name="Int. J. Syst. Evol. Microbiol.">
        <title>The Global Catalogue of Microorganisms (GCM) 10K type strain sequencing project: providing services to taxonomists for standard genome sequencing and annotation.</title>
        <authorList>
            <consortium name="The Broad Institute Genomics Platform"/>
            <consortium name="The Broad Institute Genome Sequencing Center for Infectious Disease"/>
            <person name="Wu L."/>
            <person name="Ma J."/>
        </authorList>
    </citation>
    <scope>NUCLEOTIDE SEQUENCE [LARGE SCALE GENOMIC DNA]</scope>
    <source>
        <strain evidence="3">KACC 11904</strain>
    </source>
</reference>
<name>A0ABW0KD37_9BACL</name>